<dbReference type="PANTHER" id="PTHR12979:SF5">
    <property type="entry name" value="CCR4-NOT TRANSCRIPTION COMPLEX SUBUNIT 10"/>
    <property type="match status" value="1"/>
</dbReference>
<evidence type="ECO:0000313" key="3">
    <source>
        <dbReference type="Proteomes" id="UP000187406"/>
    </source>
</evidence>
<dbReference type="GO" id="GO:0030014">
    <property type="term" value="C:CCR4-NOT complex"/>
    <property type="evidence" value="ECO:0007669"/>
    <property type="project" value="InterPro"/>
</dbReference>
<dbReference type="SUPFAM" id="SSF48452">
    <property type="entry name" value="TPR-like"/>
    <property type="match status" value="2"/>
</dbReference>
<dbReference type="OrthoDB" id="25157at2759"/>
<dbReference type="EMBL" id="BDDD01004718">
    <property type="protein sequence ID" value="GAV88197.1"/>
    <property type="molecule type" value="Genomic_DNA"/>
</dbReference>
<dbReference type="FunCoup" id="A0A1Q3D6U1">
    <property type="interactions" value="3698"/>
</dbReference>
<dbReference type="Gene3D" id="1.25.40.10">
    <property type="entry name" value="Tetratricopeptide repeat domain"/>
    <property type="match status" value="1"/>
</dbReference>
<evidence type="ECO:0000313" key="2">
    <source>
        <dbReference type="EMBL" id="GAV88197.1"/>
    </source>
</evidence>
<evidence type="ECO:0000256" key="1">
    <source>
        <dbReference type="ARBA" id="ARBA00010080"/>
    </source>
</evidence>
<accession>A0A1Q3D6U1</accession>
<name>A0A1Q3D6U1_CEPFO</name>
<gene>
    <name evidence="2" type="ORF">CFOL_v3_31620</name>
</gene>
<comment type="caution">
    <text evidence="2">The sequence shown here is derived from an EMBL/GenBank/DDBJ whole genome shotgun (WGS) entry which is preliminary data.</text>
</comment>
<dbReference type="InterPro" id="IPR019734">
    <property type="entry name" value="TPR_rpt"/>
</dbReference>
<protein>
    <submittedName>
        <fullName evidence="2">TPR_1 domain-containing protein</fullName>
    </submittedName>
</protein>
<dbReference type="InterPro" id="IPR011990">
    <property type="entry name" value="TPR-like_helical_dom_sf"/>
</dbReference>
<keyword evidence="3" id="KW-1185">Reference proteome</keyword>
<dbReference type="AlphaFoldDB" id="A0A1Q3D6U1"/>
<dbReference type="InterPro" id="IPR039740">
    <property type="entry name" value="CNOT10"/>
</dbReference>
<proteinExistence type="inferred from homology"/>
<sequence length="842" mass="92288">MDSRDSTQSTAVIRDASCADDDAMLSVTAALAKDAALLFQSRKFDECVALLNQLLEKKDGDPKVLHNIAIAEYFRDDCSDPKKLLDALSNVKKRSEELACASGEQAEAASGLGNKVNLGSKGSGTTAQQFSVANSGSIFYTDECDPSVTTLNIAIIWFHLHEYAKALSVLEPLYLNIQPIDETTALHICLLLLDVLLACRDASRSSDVLNYLERAFGVGSVIQGDNGSSPQQQSANVVQKSTSVLSSSLVADASNSDVNALENPLSRTLSEETLENMLSTLDIGGQNFAKPAGLSNDLLRTSLTVDLKLKLQLYKVRFLLLTRNLKLAKREVKHAMNIARGRDSSMALLLKSQLEFARGNHRKAIKLLMASSNRTETGFSSMFNNNLGCIYFQLGKYHTSSVFFSKALSNSSSLRKDKTLNLLSLSQDNSLLITYNCGLQYLACGKPILAARCFHKASLIFYNRPLLWLRLTECCIMALEKGLIKANKTLSDRSEVRVLVIGKGKWRHLVTEDGVSRNRHVDSVKKNDWCLGSDGQPKLSMSLARLFLSTAQHLLNSMELKDSKSGLSSNSCLEEDESIEAVSSKNINHKNMSSIDPKASNVSGQVNANGDAKDQKVGTSQEIIQNSISYYEDTRKRENEMLKQALLAYVAYVELELENPLKALPAARSLLELPGCSRIFLFLGHVYVAEALCLLNKSKEAAEHLSIYFSGGNNIEPPFIQEDFEQWRAEKNVDFEESSGDSASTKISSPDDSQCILFLKPEEARGVLCANFAAMAAMQGELQEASHFVAQALALIPQHPEATLTGVYVDLMLGKSQEALSKLKECGHVRFLPSGVQLNKSS</sequence>
<dbReference type="STRING" id="3775.A0A1Q3D6U1"/>
<dbReference type="SMART" id="SM00028">
    <property type="entry name" value="TPR"/>
    <property type="match status" value="4"/>
</dbReference>
<dbReference type="InParanoid" id="A0A1Q3D6U1"/>
<dbReference type="Proteomes" id="UP000187406">
    <property type="component" value="Unassembled WGS sequence"/>
</dbReference>
<reference evidence="3" key="1">
    <citation type="submission" date="2016-04" db="EMBL/GenBank/DDBJ databases">
        <title>Cephalotus genome sequencing.</title>
        <authorList>
            <person name="Fukushima K."/>
            <person name="Hasebe M."/>
            <person name="Fang X."/>
        </authorList>
    </citation>
    <scope>NUCLEOTIDE SEQUENCE [LARGE SCALE GENOMIC DNA]</scope>
    <source>
        <strain evidence="3">cv. St1</strain>
    </source>
</reference>
<comment type="similarity">
    <text evidence="1">Belongs to the CNOT10 family.</text>
</comment>
<dbReference type="GO" id="GO:0006402">
    <property type="term" value="P:mRNA catabolic process"/>
    <property type="evidence" value="ECO:0007669"/>
    <property type="project" value="TreeGrafter"/>
</dbReference>
<dbReference type="PANTHER" id="PTHR12979">
    <property type="entry name" value="CCR4-NOT TRANSCRIPTION COMPLEX SUBUNIT 10"/>
    <property type="match status" value="1"/>
</dbReference>
<organism evidence="2 3">
    <name type="scientific">Cephalotus follicularis</name>
    <name type="common">Albany pitcher plant</name>
    <dbReference type="NCBI Taxonomy" id="3775"/>
    <lineage>
        <taxon>Eukaryota</taxon>
        <taxon>Viridiplantae</taxon>
        <taxon>Streptophyta</taxon>
        <taxon>Embryophyta</taxon>
        <taxon>Tracheophyta</taxon>
        <taxon>Spermatophyta</taxon>
        <taxon>Magnoliopsida</taxon>
        <taxon>eudicotyledons</taxon>
        <taxon>Gunneridae</taxon>
        <taxon>Pentapetalae</taxon>
        <taxon>rosids</taxon>
        <taxon>fabids</taxon>
        <taxon>Oxalidales</taxon>
        <taxon>Cephalotaceae</taxon>
        <taxon>Cephalotus</taxon>
    </lineage>
</organism>
<dbReference type="GO" id="GO:0017148">
    <property type="term" value="P:negative regulation of translation"/>
    <property type="evidence" value="ECO:0007669"/>
    <property type="project" value="TreeGrafter"/>
</dbReference>